<evidence type="ECO:0000256" key="7">
    <source>
        <dbReference type="ARBA" id="ARBA00022801"/>
    </source>
</evidence>
<keyword evidence="5" id="KW-0479">Metal-binding</keyword>
<dbReference type="InterPro" id="IPR036397">
    <property type="entry name" value="RNaseH_sf"/>
</dbReference>
<dbReference type="InterPro" id="IPR002156">
    <property type="entry name" value="RNaseH_domain"/>
</dbReference>
<comment type="similarity">
    <text evidence="2">Belongs to the RNase H family.</text>
</comment>
<dbReference type="Gene3D" id="3.30.420.10">
    <property type="entry name" value="Ribonuclease H-like superfamily/Ribonuclease H"/>
    <property type="match status" value="1"/>
</dbReference>
<dbReference type="PANTHER" id="PTHR10642">
    <property type="entry name" value="RIBONUCLEASE H1"/>
    <property type="match status" value="1"/>
</dbReference>
<dbReference type="CDD" id="cd09276">
    <property type="entry name" value="Rnase_HI_RT_non_LTR"/>
    <property type="match status" value="1"/>
</dbReference>
<keyword evidence="10" id="KW-1185">Reference proteome</keyword>
<accession>A0ABM5LAC8</accession>
<dbReference type="EC" id="3.1.26.4" evidence="3"/>
<keyword evidence="4" id="KW-0540">Nuclease</keyword>
<dbReference type="InterPro" id="IPR050092">
    <property type="entry name" value="RNase_H"/>
</dbReference>
<dbReference type="RefSeq" id="XP_050519395.1">
    <property type="nucleotide sequence ID" value="XM_050663438.1"/>
</dbReference>
<evidence type="ECO:0000256" key="5">
    <source>
        <dbReference type="ARBA" id="ARBA00022723"/>
    </source>
</evidence>
<evidence type="ECO:0000256" key="1">
    <source>
        <dbReference type="ARBA" id="ARBA00000077"/>
    </source>
</evidence>
<feature type="domain" description="RNase H type-1" evidence="8">
    <location>
        <begin position="116"/>
        <end position="248"/>
    </location>
</feature>
<evidence type="ECO:0000256" key="3">
    <source>
        <dbReference type="ARBA" id="ARBA00012180"/>
    </source>
</evidence>
<dbReference type="InterPro" id="IPR012337">
    <property type="entry name" value="RNaseH-like_sf"/>
</dbReference>
<reference evidence="9" key="1">
    <citation type="submission" date="2025-05" db="UniProtKB">
        <authorList>
            <consortium name="EnsemblMetazoa"/>
        </authorList>
    </citation>
    <scope>IDENTIFICATION</scope>
</reference>
<evidence type="ECO:0000256" key="6">
    <source>
        <dbReference type="ARBA" id="ARBA00022759"/>
    </source>
</evidence>
<evidence type="ECO:0000256" key="4">
    <source>
        <dbReference type="ARBA" id="ARBA00022722"/>
    </source>
</evidence>
<protein>
    <recommendedName>
        <fullName evidence="3">ribonuclease H</fullName>
        <ecNumber evidence="3">3.1.26.4</ecNumber>
    </recommendedName>
</protein>
<evidence type="ECO:0000313" key="10">
    <source>
        <dbReference type="Proteomes" id="UP001652700"/>
    </source>
</evidence>
<organism evidence="9 10">
    <name type="scientific">Diabrotica virgifera virgifera</name>
    <name type="common">western corn rootworm</name>
    <dbReference type="NCBI Taxonomy" id="50390"/>
    <lineage>
        <taxon>Eukaryota</taxon>
        <taxon>Metazoa</taxon>
        <taxon>Ecdysozoa</taxon>
        <taxon>Arthropoda</taxon>
        <taxon>Hexapoda</taxon>
        <taxon>Insecta</taxon>
        <taxon>Pterygota</taxon>
        <taxon>Neoptera</taxon>
        <taxon>Endopterygota</taxon>
        <taxon>Coleoptera</taxon>
        <taxon>Polyphaga</taxon>
        <taxon>Cucujiformia</taxon>
        <taxon>Chrysomeloidea</taxon>
        <taxon>Chrysomelidae</taxon>
        <taxon>Galerucinae</taxon>
        <taxon>Diabroticina</taxon>
        <taxon>Diabroticites</taxon>
        <taxon>Diabrotica</taxon>
    </lineage>
</organism>
<comment type="catalytic activity">
    <reaction evidence="1">
        <text>Endonucleolytic cleavage to 5'-phosphomonoester.</text>
        <dbReference type="EC" id="3.1.26.4"/>
    </reaction>
</comment>
<dbReference type="Proteomes" id="UP001652700">
    <property type="component" value="Unplaced"/>
</dbReference>
<name>A0ABM5LAC8_DIAVI</name>
<dbReference type="EnsemblMetazoa" id="XM_050663438.1">
    <property type="protein sequence ID" value="XP_050519395.1"/>
    <property type="gene ID" value="LOC126893353"/>
</dbReference>
<dbReference type="GeneID" id="126893353"/>
<evidence type="ECO:0000256" key="2">
    <source>
        <dbReference type="ARBA" id="ARBA00005300"/>
    </source>
</evidence>
<dbReference type="SUPFAM" id="SSF53098">
    <property type="entry name" value="Ribonuclease H-like"/>
    <property type="match status" value="1"/>
</dbReference>
<keyword evidence="7" id="KW-0378">Hydrolase</keyword>
<dbReference type="PROSITE" id="PS50879">
    <property type="entry name" value="RNASE_H_1"/>
    <property type="match status" value="1"/>
</dbReference>
<sequence length="404" mass="47398">MEVEAIEPPLEFRRQFLSDKFITRTIGKNTNYLQNIHKLSILDLTHKYWTKKKCSLLVDSYLKISQYRSTFYNYENQVSPMYSHVLEDLFSKQINTFFMDINLNPAVFQSFILHKWPHYQFYYTDGSKVQNKVGCAIINIQSGFKKLFKLSGESSIYTAEIMAILFALRHIYSNEPYSCIIFTDSKSIVDRLTYVHRSQQLNHIELEIMTLYNKITNLGKNIIISWIKGHAGIKGNEIVDRLAKSALEIGEEPALNLLPISDIDIISKRHQKENWQTYYPNTRTGSNYKQMQPEIPIKRWFYSVSNRHFIRVINRLRCNHALTPLHMFSLGLTESPNCECGQEDDLLHILLECSHQSVNINTFYDNLNILKIPLPVYLNNLIFSEDINILKTIYEHIKNCKYKL</sequence>
<keyword evidence="6" id="KW-0255">Endonuclease</keyword>
<evidence type="ECO:0000313" key="9">
    <source>
        <dbReference type="EnsemblMetazoa" id="XP_050519395.1"/>
    </source>
</evidence>
<dbReference type="Pfam" id="PF00075">
    <property type="entry name" value="RNase_H"/>
    <property type="match status" value="1"/>
</dbReference>
<evidence type="ECO:0000259" key="8">
    <source>
        <dbReference type="PROSITE" id="PS50879"/>
    </source>
</evidence>
<proteinExistence type="inferred from homology"/>
<dbReference type="PANTHER" id="PTHR10642:SF26">
    <property type="entry name" value="RIBONUCLEASE H1"/>
    <property type="match status" value="1"/>
</dbReference>